<keyword evidence="3" id="KW-1185">Reference proteome</keyword>
<dbReference type="AlphaFoldDB" id="A0A6M4IP77"/>
<sequence length="489" mass="53413">MSIDDRIGEAFAQTMQEPAFAMAVRDRLRASRFTQHKVQLGGLLSSKEMAPFAERFFQNLSTHGVRSDVVLERARVLALWMPNRTQRLSWNGRGRVVVVAKTSKGAKPTVAFGSDGRSSLVEELLLPAARENSGAPLFVIAPFDALIPRNGEVRISTRETVQDPQEVEAGGLLVTRLQNGDSVMTPIDVTSRNGAPASTSFARARLSTPPSGTSLKSLYVINGEDFGSFSNPLELRWVSSLKRRSDQSTIRTSTLYVDGYNQFIGEVSLPMLDAVQSPTSYIDVSLKENDGWWADDDYGFYQLIDETKNALNAPALEPRLGGGSDRCGAITSLGAFECPYSSSGRLFFWREVSFSLQWPSFTAPPARPQIVGDSYIYPYQLVTWTAGYVPGGAAPYSYRWYLDGQLVGTGSSYQQSFNTPATSHELVLDVMDGGTYWDQQSIPVNVNSGSCPPGSTGCNESLRKPFDSASTAGSERNRGSTPKKAGRAR</sequence>
<organism evidence="2 3">
    <name type="scientific">Gemmatimonas groenlandica</name>
    <dbReference type="NCBI Taxonomy" id="2732249"/>
    <lineage>
        <taxon>Bacteria</taxon>
        <taxon>Pseudomonadati</taxon>
        <taxon>Gemmatimonadota</taxon>
        <taxon>Gemmatimonadia</taxon>
        <taxon>Gemmatimonadales</taxon>
        <taxon>Gemmatimonadaceae</taxon>
        <taxon>Gemmatimonas</taxon>
    </lineage>
</organism>
<dbReference type="EMBL" id="CP053085">
    <property type="protein sequence ID" value="QJR35539.1"/>
    <property type="molecule type" value="Genomic_DNA"/>
</dbReference>
<dbReference type="KEGG" id="ggr:HKW67_08475"/>
<dbReference type="Proteomes" id="UP000500938">
    <property type="component" value="Chromosome"/>
</dbReference>
<evidence type="ECO:0000313" key="2">
    <source>
        <dbReference type="EMBL" id="QJR35539.1"/>
    </source>
</evidence>
<feature type="region of interest" description="Disordered" evidence="1">
    <location>
        <begin position="447"/>
        <end position="489"/>
    </location>
</feature>
<name>A0A6M4IP77_9BACT</name>
<gene>
    <name evidence="2" type="ORF">HKW67_08475</name>
</gene>
<evidence type="ECO:0000256" key="1">
    <source>
        <dbReference type="SAM" id="MobiDB-lite"/>
    </source>
</evidence>
<evidence type="ECO:0000313" key="3">
    <source>
        <dbReference type="Proteomes" id="UP000500938"/>
    </source>
</evidence>
<evidence type="ECO:0008006" key="4">
    <source>
        <dbReference type="Google" id="ProtNLM"/>
    </source>
</evidence>
<accession>A0A6M4IP77</accession>
<proteinExistence type="predicted"/>
<reference evidence="2 3" key="1">
    <citation type="submission" date="2020-05" db="EMBL/GenBank/DDBJ databases">
        <title>Complete genome sequence of Gemmatimonas greenlandica TET16.</title>
        <authorList>
            <person name="Zeng Y."/>
        </authorList>
    </citation>
    <scope>NUCLEOTIDE SEQUENCE [LARGE SCALE GENOMIC DNA]</scope>
    <source>
        <strain evidence="2 3">TET16</strain>
    </source>
</reference>
<dbReference type="RefSeq" id="WP_171224970.1">
    <property type="nucleotide sequence ID" value="NZ_CP053085.1"/>
</dbReference>
<protein>
    <recommendedName>
        <fullName evidence="4">PKD domain-containing protein</fullName>
    </recommendedName>
</protein>